<accession>A0A239BR29</accession>
<name>A0A239BR29_9FIRM</name>
<evidence type="ECO:0000313" key="3">
    <source>
        <dbReference type="Proteomes" id="UP000198304"/>
    </source>
</evidence>
<keyword evidence="1" id="KW-0175">Coiled coil</keyword>
<dbReference type="EMBL" id="FZOJ01000004">
    <property type="protein sequence ID" value="SNS09593.1"/>
    <property type="molecule type" value="Genomic_DNA"/>
</dbReference>
<protein>
    <submittedName>
        <fullName evidence="2">Uncharacterized protein</fullName>
    </submittedName>
</protein>
<organism evidence="2 3">
    <name type="scientific">Anaerovirgula multivorans</name>
    <dbReference type="NCBI Taxonomy" id="312168"/>
    <lineage>
        <taxon>Bacteria</taxon>
        <taxon>Bacillati</taxon>
        <taxon>Bacillota</taxon>
        <taxon>Clostridia</taxon>
        <taxon>Peptostreptococcales</taxon>
        <taxon>Natronincolaceae</taxon>
        <taxon>Anaerovirgula</taxon>
    </lineage>
</organism>
<gene>
    <name evidence="2" type="ORF">SAMN05446037_100441</name>
</gene>
<evidence type="ECO:0000313" key="2">
    <source>
        <dbReference type="EMBL" id="SNS09593.1"/>
    </source>
</evidence>
<sequence>MNMLFRKNTDIEVDEKIIKKNRVPVLIKDKEWKNIIASSHTNKTIQFFSKQLEDLINEEKESLRQLNNNKQYKTKLMNKIIYLSDLLNRQGKEDVLPELEKCKEEITKVNEIIDEIMDKTQDYSREIERVNLALLKETIVIVYKDITIGHDKLLAVDQEIEELREKLGNLRDEKDELEKKNEKLYSFLHTVIGHKEMEKLDVLFLEE</sequence>
<keyword evidence="3" id="KW-1185">Reference proteome</keyword>
<reference evidence="2 3" key="1">
    <citation type="submission" date="2017-06" db="EMBL/GenBank/DDBJ databases">
        <authorList>
            <person name="Kim H.J."/>
            <person name="Triplett B.A."/>
        </authorList>
    </citation>
    <scope>NUCLEOTIDE SEQUENCE [LARGE SCALE GENOMIC DNA]</scope>
    <source>
        <strain evidence="2 3">SCA</strain>
    </source>
</reference>
<proteinExistence type="predicted"/>
<evidence type="ECO:0000256" key="1">
    <source>
        <dbReference type="SAM" id="Coils"/>
    </source>
</evidence>
<dbReference type="Proteomes" id="UP000198304">
    <property type="component" value="Unassembled WGS sequence"/>
</dbReference>
<dbReference type="AlphaFoldDB" id="A0A239BR29"/>
<feature type="coiled-coil region" evidence="1">
    <location>
        <begin position="153"/>
        <end position="187"/>
    </location>
</feature>